<dbReference type="Proteomes" id="UP001390339">
    <property type="component" value="Unassembled WGS sequence"/>
</dbReference>
<reference evidence="3 4" key="1">
    <citation type="journal article" date="2024" name="IMA Fungus">
        <title>Apiospora arundinis, a panoply of carbohydrate-active enzymes and secondary metabolites.</title>
        <authorList>
            <person name="Sorensen T."/>
            <person name="Petersen C."/>
            <person name="Muurmann A.T."/>
            <person name="Christiansen J.V."/>
            <person name="Brundto M.L."/>
            <person name="Overgaard C.K."/>
            <person name="Boysen A.T."/>
            <person name="Wollenberg R.D."/>
            <person name="Larsen T.O."/>
            <person name="Sorensen J.L."/>
            <person name="Nielsen K.L."/>
            <person name="Sondergaard T.E."/>
        </authorList>
    </citation>
    <scope>NUCLEOTIDE SEQUENCE [LARGE SCALE GENOMIC DNA]</scope>
    <source>
        <strain evidence="3 4">AAU 773</strain>
    </source>
</reference>
<keyword evidence="1" id="KW-0812">Transmembrane</keyword>
<dbReference type="InterPro" id="IPR056144">
    <property type="entry name" value="DUF7727"/>
</dbReference>
<dbReference type="PANTHER" id="PTHR40629:SF1">
    <property type="entry name" value="PRO41 PROTEIN"/>
    <property type="match status" value="1"/>
</dbReference>
<feature type="transmembrane region" description="Helical" evidence="1">
    <location>
        <begin position="79"/>
        <end position="101"/>
    </location>
</feature>
<keyword evidence="4" id="KW-1185">Reference proteome</keyword>
<keyword evidence="1" id="KW-1133">Transmembrane helix</keyword>
<evidence type="ECO:0000313" key="4">
    <source>
        <dbReference type="Proteomes" id="UP001390339"/>
    </source>
</evidence>
<proteinExistence type="predicted"/>
<dbReference type="EMBL" id="JAPCWZ010000007">
    <property type="protein sequence ID" value="KAK8855338.1"/>
    <property type="molecule type" value="Genomic_DNA"/>
</dbReference>
<gene>
    <name evidence="3" type="ORF">PGQ11_011250</name>
</gene>
<sequence length="142" mass="15984">MGKLIKSHLARLISLSAASYQAIAALYGFLWPKVFWDFTTKSMDSAVSPIPYLQLANFVSAGAVMAWEWPIHSCAQLRFYVYPQAHAVIFLVAAVPASLLYQGTNAALYYIIAAAFYWWSCYEGEIISPQPWRCTEEESSWA</sequence>
<keyword evidence="1" id="KW-0472">Membrane</keyword>
<dbReference type="PANTHER" id="PTHR40629">
    <property type="entry name" value="PRO41 PROTEIN"/>
    <property type="match status" value="1"/>
</dbReference>
<name>A0ABR2HZ34_9PEZI</name>
<dbReference type="Pfam" id="PF24853">
    <property type="entry name" value="DUF7727"/>
    <property type="match status" value="1"/>
</dbReference>
<accession>A0ABR2HZ34</accession>
<comment type="caution">
    <text evidence="3">The sequence shown here is derived from an EMBL/GenBank/DDBJ whole genome shotgun (WGS) entry which is preliminary data.</text>
</comment>
<evidence type="ECO:0000259" key="2">
    <source>
        <dbReference type="Pfam" id="PF24853"/>
    </source>
</evidence>
<organism evidence="3 4">
    <name type="scientific">Apiospora arundinis</name>
    <dbReference type="NCBI Taxonomy" id="335852"/>
    <lineage>
        <taxon>Eukaryota</taxon>
        <taxon>Fungi</taxon>
        <taxon>Dikarya</taxon>
        <taxon>Ascomycota</taxon>
        <taxon>Pezizomycotina</taxon>
        <taxon>Sordariomycetes</taxon>
        <taxon>Xylariomycetidae</taxon>
        <taxon>Amphisphaeriales</taxon>
        <taxon>Apiosporaceae</taxon>
        <taxon>Apiospora</taxon>
    </lineage>
</organism>
<evidence type="ECO:0000256" key="1">
    <source>
        <dbReference type="SAM" id="Phobius"/>
    </source>
</evidence>
<evidence type="ECO:0000313" key="3">
    <source>
        <dbReference type="EMBL" id="KAK8855338.1"/>
    </source>
</evidence>
<feature type="transmembrane region" description="Helical" evidence="1">
    <location>
        <begin position="12"/>
        <end position="30"/>
    </location>
</feature>
<protein>
    <submittedName>
        <fullName evidence="3">Pro41 protein</fullName>
    </submittedName>
</protein>
<feature type="domain" description="DUF7727" evidence="2">
    <location>
        <begin position="1"/>
        <end position="125"/>
    </location>
</feature>